<comment type="caution">
    <text evidence="1">The sequence shown here is derived from an EMBL/GenBank/DDBJ whole genome shotgun (WGS) entry which is preliminary data.</text>
</comment>
<dbReference type="EMBL" id="JAHWXT010000001">
    <property type="protein sequence ID" value="MCF0262969.1"/>
    <property type="molecule type" value="Genomic_DNA"/>
</dbReference>
<reference evidence="1" key="1">
    <citation type="submission" date="2021-07" db="EMBL/GenBank/DDBJ databases">
        <authorList>
            <person name="Fernandez M."/>
            <person name="Pereira P."/>
            <person name="Torres Tejerizo G.A."/>
            <person name="Gonzalez P."/>
            <person name="Agostini E."/>
        </authorList>
    </citation>
    <scope>NUCLEOTIDE SEQUENCE</scope>
    <source>
        <strain evidence="1">SFC 500-1A</strain>
    </source>
</reference>
<dbReference type="STRING" id="106649.GCA_000829655_04288"/>
<dbReference type="AlphaFoldDB" id="A0A077KVG2"/>
<proteinExistence type="predicted"/>
<dbReference type="Proteomes" id="UP000887320">
    <property type="component" value="Unassembled WGS sequence"/>
</dbReference>
<dbReference type="RefSeq" id="WP_056514982.1">
    <property type="nucleotide sequence ID" value="NZ_AP014630.1"/>
</dbReference>
<protein>
    <submittedName>
        <fullName evidence="1">Uncharacterized protein</fullName>
    </submittedName>
</protein>
<organism evidence="1 2">
    <name type="scientific">Acinetobacter guillouiae</name>
    <name type="common">Acinetobacter genomosp. 11</name>
    <dbReference type="NCBI Taxonomy" id="106649"/>
    <lineage>
        <taxon>Bacteria</taxon>
        <taxon>Pseudomonadati</taxon>
        <taxon>Pseudomonadota</taxon>
        <taxon>Gammaproteobacteria</taxon>
        <taxon>Moraxellales</taxon>
        <taxon>Moraxellaceae</taxon>
        <taxon>Acinetobacter</taxon>
    </lineage>
</organism>
<evidence type="ECO:0000313" key="2">
    <source>
        <dbReference type="Proteomes" id="UP000887320"/>
    </source>
</evidence>
<sequence length="138" mass="15854">MLKKLFMMLCLCFLWQAPAQAKGLLVFNTGDEMFKVGPFPQEVLSQYEDLKSLNAGYKCSHFGILWADVKTWDCTLVGMTDAEPDTFYELPDDVISTLSKNPEYQENKMQRNFWNHYGIFIMILGVIALIIIGRKAKD</sequence>
<name>A0A077KVG2_ACIGI</name>
<dbReference type="KEGG" id="agu:AS4_06120"/>
<accession>A0A077KVG2</accession>
<gene>
    <name evidence="1" type="ORF">KW868_00565</name>
</gene>
<evidence type="ECO:0000313" key="1">
    <source>
        <dbReference type="EMBL" id="MCF0262969.1"/>
    </source>
</evidence>
<dbReference type="GeneID" id="67742735"/>